<sequence>MERPSQARTHKTQLVILRGQRDVKKIKEVRETTGIRPKKSVRYLGIIIDDATILISDKKTKQLYDLAVDVLEQAESYFASRSI</sequence>
<dbReference type="Proteomes" id="UP001458880">
    <property type="component" value="Unassembled WGS sequence"/>
</dbReference>
<evidence type="ECO:0000313" key="1">
    <source>
        <dbReference type="EMBL" id="KAK9688201.1"/>
    </source>
</evidence>
<dbReference type="AlphaFoldDB" id="A0AAW1IEM0"/>
<evidence type="ECO:0000313" key="2">
    <source>
        <dbReference type="Proteomes" id="UP001458880"/>
    </source>
</evidence>
<comment type="caution">
    <text evidence="1">The sequence shown here is derived from an EMBL/GenBank/DDBJ whole genome shotgun (WGS) entry which is preliminary data.</text>
</comment>
<reference evidence="1 2" key="1">
    <citation type="journal article" date="2024" name="BMC Genomics">
        <title>De novo assembly and annotation of Popillia japonica's genome with initial clues to its potential as an invasive pest.</title>
        <authorList>
            <person name="Cucini C."/>
            <person name="Boschi S."/>
            <person name="Funari R."/>
            <person name="Cardaioli E."/>
            <person name="Iannotti N."/>
            <person name="Marturano G."/>
            <person name="Paoli F."/>
            <person name="Bruttini M."/>
            <person name="Carapelli A."/>
            <person name="Frati F."/>
            <person name="Nardi F."/>
        </authorList>
    </citation>
    <scope>NUCLEOTIDE SEQUENCE [LARGE SCALE GENOMIC DNA]</scope>
    <source>
        <strain evidence="1">DMR45628</strain>
    </source>
</reference>
<accession>A0AAW1IEM0</accession>
<protein>
    <submittedName>
        <fullName evidence="1">Uncharacterized protein</fullName>
    </submittedName>
</protein>
<keyword evidence="2" id="KW-1185">Reference proteome</keyword>
<name>A0AAW1IEM0_POPJA</name>
<proteinExistence type="predicted"/>
<gene>
    <name evidence="1" type="ORF">QE152_g35732</name>
</gene>
<dbReference type="EMBL" id="JASPKY010000602">
    <property type="protein sequence ID" value="KAK9688201.1"/>
    <property type="molecule type" value="Genomic_DNA"/>
</dbReference>
<organism evidence="1 2">
    <name type="scientific">Popillia japonica</name>
    <name type="common">Japanese beetle</name>
    <dbReference type="NCBI Taxonomy" id="7064"/>
    <lineage>
        <taxon>Eukaryota</taxon>
        <taxon>Metazoa</taxon>
        <taxon>Ecdysozoa</taxon>
        <taxon>Arthropoda</taxon>
        <taxon>Hexapoda</taxon>
        <taxon>Insecta</taxon>
        <taxon>Pterygota</taxon>
        <taxon>Neoptera</taxon>
        <taxon>Endopterygota</taxon>
        <taxon>Coleoptera</taxon>
        <taxon>Polyphaga</taxon>
        <taxon>Scarabaeiformia</taxon>
        <taxon>Scarabaeidae</taxon>
        <taxon>Rutelinae</taxon>
        <taxon>Popillia</taxon>
    </lineage>
</organism>